<dbReference type="Proteomes" id="UP000054821">
    <property type="component" value="Unassembled WGS sequence"/>
</dbReference>
<feature type="transmembrane region" description="Helical" evidence="1">
    <location>
        <begin position="54"/>
        <end position="72"/>
    </location>
</feature>
<feature type="transmembrane region" description="Helical" evidence="1">
    <location>
        <begin position="28"/>
        <end position="48"/>
    </location>
</feature>
<dbReference type="STRING" id="398673.A0A2P4Z8K7"/>
<dbReference type="RefSeq" id="XP_018657192.1">
    <property type="nucleotide sequence ID" value="XM_018809589.1"/>
</dbReference>
<evidence type="ECO:0000313" key="3">
    <source>
        <dbReference type="Proteomes" id="UP000054821"/>
    </source>
</evidence>
<reference evidence="2 3" key="1">
    <citation type="journal article" date="2016" name="Genome Announc.">
        <title>Draft Whole-Genome Sequence of Trichoderma gamsii T6085, a Promising Biocontrol Agent of Fusarium Head Blight on Wheat.</title>
        <authorList>
            <person name="Baroncelli R."/>
            <person name="Zapparata A."/>
            <person name="Piaggeschi G."/>
            <person name="Sarrocco S."/>
            <person name="Vannacci G."/>
        </authorList>
    </citation>
    <scope>NUCLEOTIDE SEQUENCE [LARGE SCALE GENOMIC DNA]</scope>
    <source>
        <strain evidence="2 3">T6085</strain>
    </source>
</reference>
<keyword evidence="1" id="KW-1133">Transmembrane helix</keyword>
<sequence length="322" mass="36544">MAQPPDYDELDRIMFSFIMASIRTKVGGAMYTNALVCFFAATAIRAGGDGFQPARVFTGTVAAMLWILRLVFLEHSFQDMPRDIEDIPVEKMEWFTEQHAKWLCVDGFTVVGTMIRWMAYGKGHRNKTLASPSVRWTDDYETLIHNGDRVRIHEFQRAAYRVKLRVDHVMGILFGSQWSTIGPNIDLQSIQDDMTYLGFGQSFATNKANAWLRSGPELAIKAAQSMLFDTRTNSWKSKGVTTWLGNLRALKGLLAVVCHVWSGMPGRGPELSTMRHCDGLQVMRNCFVYDGSIMIATDRDKAKSIRDMGRKWEFTLYLSIIV</sequence>
<dbReference type="AlphaFoldDB" id="A0A2P4Z8K7"/>
<dbReference type="GeneID" id="29989672"/>
<gene>
    <name evidence="2" type="ORF">TGAM01_v210501</name>
</gene>
<keyword evidence="3" id="KW-1185">Reference proteome</keyword>
<name>A0A2P4Z8K7_9HYPO</name>
<organism evidence="2 3">
    <name type="scientific">Trichoderma gamsii</name>
    <dbReference type="NCBI Taxonomy" id="398673"/>
    <lineage>
        <taxon>Eukaryota</taxon>
        <taxon>Fungi</taxon>
        <taxon>Dikarya</taxon>
        <taxon>Ascomycota</taxon>
        <taxon>Pezizomycotina</taxon>
        <taxon>Sordariomycetes</taxon>
        <taxon>Hypocreomycetidae</taxon>
        <taxon>Hypocreales</taxon>
        <taxon>Hypocreaceae</taxon>
        <taxon>Trichoderma</taxon>
    </lineage>
</organism>
<comment type="caution">
    <text evidence="2">The sequence shown here is derived from an EMBL/GenBank/DDBJ whole genome shotgun (WGS) entry which is preliminary data.</text>
</comment>
<keyword evidence="1" id="KW-0812">Transmembrane</keyword>
<proteinExistence type="predicted"/>
<evidence type="ECO:0000256" key="1">
    <source>
        <dbReference type="SAM" id="Phobius"/>
    </source>
</evidence>
<keyword evidence="1" id="KW-0472">Membrane</keyword>
<evidence type="ECO:0000313" key="2">
    <source>
        <dbReference type="EMBL" id="PON20627.1"/>
    </source>
</evidence>
<accession>A0A2P4Z8K7</accession>
<protein>
    <submittedName>
        <fullName evidence="2">Uncharacterized protein</fullName>
    </submittedName>
</protein>
<dbReference type="EMBL" id="JPDN02000064">
    <property type="protein sequence ID" value="PON20627.1"/>
    <property type="molecule type" value="Genomic_DNA"/>
</dbReference>